<dbReference type="InterPro" id="IPR011013">
    <property type="entry name" value="Gal_mutarotase_sf_dom"/>
</dbReference>
<dbReference type="GO" id="GO:0030246">
    <property type="term" value="F:carbohydrate binding"/>
    <property type="evidence" value="ECO:0007669"/>
    <property type="project" value="InterPro"/>
</dbReference>
<dbReference type="CDD" id="cd00111">
    <property type="entry name" value="Trefoil"/>
    <property type="match status" value="1"/>
</dbReference>
<dbReference type="Pfam" id="PF00088">
    <property type="entry name" value="Trefoil"/>
    <property type="match status" value="2"/>
</dbReference>
<dbReference type="PROSITE" id="PS51448">
    <property type="entry name" value="P_TREFOIL_2"/>
    <property type="match status" value="3"/>
</dbReference>
<evidence type="ECO:0000256" key="7">
    <source>
        <dbReference type="ARBA" id="ARBA00023180"/>
    </source>
</evidence>
<feature type="domain" description="P-type" evidence="11">
    <location>
        <begin position="48"/>
        <end position="96"/>
    </location>
</feature>
<dbReference type="PROSITE" id="PS51257">
    <property type="entry name" value="PROKAR_LIPOPROTEIN"/>
    <property type="match status" value="1"/>
</dbReference>
<dbReference type="Gene3D" id="2.60.40.1760">
    <property type="entry name" value="glycosyl hydrolase (family 31)"/>
    <property type="match status" value="3"/>
</dbReference>
<feature type="disulfide bond" evidence="9">
    <location>
        <begin position="974"/>
        <end position="991"/>
    </location>
</feature>
<dbReference type="InterPro" id="IPR048395">
    <property type="entry name" value="Glyco_hydro_31_C"/>
</dbReference>
<comment type="caution">
    <text evidence="9">Lacks conserved residue(s) required for the propagation of feature annotation.</text>
</comment>
<dbReference type="Pfam" id="PF01055">
    <property type="entry name" value="Glyco_hydro_31_2nd"/>
    <property type="match status" value="3"/>
</dbReference>
<dbReference type="GeneID" id="111119178"/>
<dbReference type="PROSITE" id="PS00707">
    <property type="entry name" value="GLYCOSYL_HYDROL_F31_2"/>
    <property type="match status" value="1"/>
</dbReference>
<dbReference type="KEGG" id="cvn:111119178"/>
<dbReference type="InterPro" id="IPR030458">
    <property type="entry name" value="Glyco_hydro_31_AS"/>
</dbReference>
<dbReference type="InterPro" id="IPR044913">
    <property type="entry name" value="P_trefoil_dom_sf"/>
</dbReference>
<comment type="similarity">
    <text evidence="2">Belongs to the glycosyl hydrolase 31 family.</text>
</comment>
<dbReference type="PANTHER" id="PTHR22762:SF133">
    <property type="entry name" value="P-TYPE DOMAIN-CONTAINING PROTEIN"/>
    <property type="match status" value="1"/>
</dbReference>
<dbReference type="Pfam" id="PF21365">
    <property type="entry name" value="Glyco_hydro_31_3rd"/>
    <property type="match status" value="3"/>
</dbReference>
<evidence type="ECO:0000256" key="5">
    <source>
        <dbReference type="ARBA" id="ARBA00023136"/>
    </source>
</evidence>
<evidence type="ECO:0000256" key="6">
    <source>
        <dbReference type="ARBA" id="ARBA00023157"/>
    </source>
</evidence>
<reference evidence="13" key="1">
    <citation type="submission" date="2025-08" db="UniProtKB">
        <authorList>
            <consortium name="RefSeq"/>
        </authorList>
    </citation>
    <scope>IDENTIFICATION</scope>
    <source>
        <tissue evidence="13">Whole sample</tissue>
    </source>
</reference>
<feature type="transmembrane region" description="Helical" evidence="10">
    <location>
        <begin position="12"/>
        <end position="31"/>
    </location>
</feature>
<keyword evidence="12" id="KW-1185">Reference proteome</keyword>
<dbReference type="InterPro" id="IPR000322">
    <property type="entry name" value="Glyco_hydro_31_TIM"/>
</dbReference>
<keyword evidence="8" id="KW-0326">Glycosidase</keyword>
<dbReference type="CDD" id="cd14752">
    <property type="entry name" value="GH31_N"/>
    <property type="match status" value="3"/>
</dbReference>
<dbReference type="SUPFAM" id="SSF57492">
    <property type="entry name" value="Trefoil"/>
    <property type="match status" value="1"/>
</dbReference>
<dbReference type="OrthoDB" id="1334205at2759"/>
<evidence type="ECO:0000313" key="13">
    <source>
        <dbReference type="RefSeq" id="XP_022314765.1"/>
    </source>
</evidence>
<evidence type="ECO:0000256" key="3">
    <source>
        <dbReference type="ARBA" id="ARBA00022729"/>
    </source>
</evidence>
<evidence type="ECO:0000256" key="2">
    <source>
        <dbReference type="ARBA" id="ARBA00007806"/>
    </source>
</evidence>
<dbReference type="Gene3D" id="3.20.20.80">
    <property type="entry name" value="Glycosidases"/>
    <property type="match status" value="3"/>
</dbReference>
<keyword evidence="3" id="KW-0732">Signal</keyword>
<evidence type="ECO:0000256" key="8">
    <source>
        <dbReference type="ARBA" id="ARBA00023295"/>
    </source>
</evidence>
<dbReference type="FunFam" id="3.20.20.80:FF:000016">
    <property type="entry name" value="Maltase-glucoamylase, intestinal"/>
    <property type="match status" value="3"/>
</dbReference>
<evidence type="ECO:0000256" key="9">
    <source>
        <dbReference type="PROSITE-ProRule" id="PRU00779"/>
    </source>
</evidence>
<dbReference type="SUPFAM" id="SSF51011">
    <property type="entry name" value="Glycosyl hydrolase domain"/>
    <property type="match status" value="3"/>
</dbReference>
<name>A0A8B8CGD3_CRAVI</name>
<feature type="domain" description="P-type" evidence="11">
    <location>
        <begin position="1840"/>
        <end position="1892"/>
    </location>
</feature>
<organism evidence="12 13">
    <name type="scientific">Crassostrea virginica</name>
    <name type="common">Eastern oyster</name>
    <dbReference type="NCBI Taxonomy" id="6565"/>
    <lineage>
        <taxon>Eukaryota</taxon>
        <taxon>Metazoa</taxon>
        <taxon>Spiralia</taxon>
        <taxon>Lophotrochozoa</taxon>
        <taxon>Mollusca</taxon>
        <taxon>Bivalvia</taxon>
        <taxon>Autobranchia</taxon>
        <taxon>Pteriomorphia</taxon>
        <taxon>Ostreida</taxon>
        <taxon>Ostreoidea</taxon>
        <taxon>Ostreidae</taxon>
        <taxon>Crassostrea</taxon>
    </lineage>
</organism>
<dbReference type="InterPro" id="IPR000519">
    <property type="entry name" value="P_trefoil_dom"/>
</dbReference>
<sequence>MATRCSKERVGITLLVLVVLACIITPIVYLIQQPDKREDGPKTSAPVPAIPAELHQRIDCLPEALGKYVKLTKEECERRNCVFVQEQSNTSCVYPAISDYGYSVIQESIAAHKTIFYLRKRGKGPFGDKSPDFVEPILVVEERGDNLVRIKFEDSKSKRYSVPQPIYTPPASVKDPKYEFKVTNKERFAFQLIRKSTGTVLLDSSVGGLTLTDQFLQFSTRLPSSNVYGFGENVHQSFRHNMNYQQWPMFSRDQGTGGIHHFNLYGVHPFYTCVEEDGNAHGVLLLNSNAQDYAFTPLPMLTYRTIGGILDFYVFMGPTPENVIQQYTKAIGRPFLPPYWSLGFQLCKYGYNSLENMKAAVDRTRNANIPHDVQYADIDHMEEQKDFTIDNKTYYGLKEYFDELRSNGMRTIIILDPALLSEMSYEPYRKLTEVKGSVMWRDGPPGEGQYKDTTGALLGYVWPNGKVVFPDFFKTATKNLWKELIKDHRNNKLVMDGLWIDMNEPANFGTNEEKPWNYPPNQSPWSLHCPDDSSLEDPPYRTMAAFVHDKTDRKIRLSDKTICMTSRQGDHNDLNHYNVHSLYGWSQTEPTLQAIREATGERSLVVTRSTYPGSGRYGGHWLGDNDSSWLSMRNSIIGMLEFNLFGIPYIGADICGFFGNTTEQLCLRWMQLGSFYPYSRNHNSIGNIDQDPAVLGEHVANASREALETRYQLLPYLYTLFYFAHTHGNTVVRPLHHEFTQDKYTLGIMEQFLWGKSLLISPILYEDASTITYYLPSGKWYNFYGGDAIQSPGKNFTYPVTLESRIPLNIRGGSIIPQQTPSMATAESRKKPMSLLVALDNDGNAEGSLFWDDGVSIDTVEKSEYLLASLSVTQSEFRYRIKEGKPTAVKENVVIDRIEVWGLEENISLILKDTTQQLTSFTQMGHKLTVYNLSHSLSEEMDIKWMTGDIDDLKRIDCYPERLGKYEKLNRTKCEQRGCTYNLTLSDAPDCYFPMTDYGYKVSGPVTTTENGWKVTLKSKGKQPFPNPITDLIFEIESYGDAVFRFKLDVPSEDRYTVPLDMGISPHQPGPEPRYELKITNNDTFSFQIIRRSSQTVIWDTGVGGLTFEDQFLQIATKLPSPNVYGFGENVHSKFRHDLNWKQWPMFARDEGTGEENFKNHYGVHPFYMCMEEDGQSHGVLLLNSNAQDYAFTPLPMLIYRTIGGILDFYVFMGPEPENVVQQYHTAIGKPYLPPYWSLGFQLCRYGYNTIEKMKEAVNRTREANIPHDVQYADIDHMHKQMDFTIDHNRFPGLNSYFKTLHEEGMKTIIILDPTLISNVSGYEPYDRMKAVGGSIMWPKNYSIPPGSGDGDALLGYVWPEGKVIFPDFFKNSTNDVWEDLIRTHYTNLTFDGLWIDMNEPANFGTNEEKPWNWPEGAKPYWSLKCNNEALEDPPYRTMAAFVYDREDRKIRISDKTICMVAKQGNNGEYNHYDVHSLYGWSQTPSTVRGLRTATNKRGIVISRSTFPGSGKYAGHWLGDNSAVWPDVRLSIIGSLEFNLFGIPYIGADICGFFGDSSPQLCKRWMQLGAFYTFSRNHNGINFMPQDPAYFGEDVAEASRIALETRYSLLPYLYTLFYKSHSKGGTVMRPLHHEFPRDKLTYDIDTQFLWGPALLISPILYENQTSLSYYLPPSQWYDFYTGEHHMGGQRLVREVDGDSKIGLHVRGGFIIPQQGPARTTTESRTKPFTLLVALDNDGRRRSASGELFWDDGESIETSSYFHCKFQYINDVLSMNIQKENKLLTKNLTIDTVIILGLPMSFKYAYVQENDSALIVEGESMRRIHNLRLSLQQEFALEFREELAPTEDEASRVDCLPDVTSDDNKNMNLCRSRGCTWNKIENKNSVPACYINNSNYGYRFLNESADGNHSRTIYLQWKNKSSMFGDDLHKIRLSIQELSENIVRLKFDDPTSNRYEVPVPLDKNIVPHMRANQKYEIEYSNSSSSTFYFKVIRKDTKKTILDTSIGGFTFANQFLQVSTLLPSKYVYGIGENRHFTFKHNLNFKRWPMFSRDNGVNWGDYANLYGVHPFYMCIEDDQGNSNGVLLLNSNAMEVVFSPRPSLTYRTVGGILDFYVFLGPKPESVIQEYTNRIGRPYLPPYWSLGFQLSRYGYNNLDNLRAATKRTTDNRIPLDIQYADIDHMDERKDFTIDNINFKNLSGYVSELHQQNMHFIIILDPALISNDSSYKPYTIGKNLSAFIQWPTFNVDQNGTDMLGYVWPKGKAVFPDFFKDETKTYWIDLIVDHYNNLAFDGLWIDMNEPANFGTNEERPFNWPEKDKPYWSLKCPESKWDDPPYKPRGVYGPRLSDKTLCMVALQKNGTYRHYDVHSLYGWSETEPTLNGLRAATKGNKRGIVISRSTYPSSGKYAGHWLGDNDSNWPDVHDSIIGILEFNLFGIPYIGSDICGFFGDSSPELCERWMQLGAFYTFSRNHNTINTKDQDPAIFGPAYADSARRVLNLRYSLLPYLYTLFYEVHTQGGTVIRSMAHNFPTDIYARGIDTQFMWGSAVMIAPVLSAGKTEVNVYFPEGRWFDWKSGELVSQEGTNILTVSAPRDEIPVFVLGGHVIPTQLPGVNTKLSRMNPMHIIIVPDQNGLAHGKLFMDDGESIDSVDSGRIYVSTFTYNGTYFSMKIENHNETMFDDINIGGIIIYGVDKEIQRVEVNGGLAQAEKLKPFNKLLITSLNATLANDILVHIS</sequence>
<dbReference type="GO" id="GO:0004558">
    <property type="term" value="F:alpha-1,4-glucosidase activity"/>
    <property type="evidence" value="ECO:0007669"/>
    <property type="project" value="TreeGrafter"/>
</dbReference>
<keyword evidence="4" id="KW-0378">Hydrolase</keyword>
<protein>
    <submittedName>
        <fullName evidence="13">Maltase-glucoamylase, intestinal-like</fullName>
    </submittedName>
</protein>
<dbReference type="InterPro" id="IPR013780">
    <property type="entry name" value="Glyco_hydro_b"/>
</dbReference>
<dbReference type="CDD" id="cd06602">
    <property type="entry name" value="GH31_MGAM_SI_GAA"/>
    <property type="match status" value="3"/>
</dbReference>
<dbReference type="GO" id="GO:0016020">
    <property type="term" value="C:membrane"/>
    <property type="evidence" value="ECO:0007669"/>
    <property type="project" value="UniProtKB-SubCell"/>
</dbReference>
<dbReference type="InterPro" id="IPR017853">
    <property type="entry name" value="GH"/>
</dbReference>
<feature type="domain" description="P-type" evidence="11">
    <location>
        <begin position="946"/>
        <end position="995"/>
    </location>
</feature>
<evidence type="ECO:0000256" key="10">
    <source>
        <dbReference type="SAM" id="Phobius"/>
    </source>
</evidence>
<keyword evidence="10" id="KW-1133">Transmembrane helix</keyword>
<comment type="subcellular location">
    <subcellularLocation>
        <location evidence="1">Membrane</location>
    </subcellularLocation>
</comment>
<dbReference type="PROSITE" id="PS00129">
    <property type="entry name" value="GLYCOSYL_HYDROL_F31_1"/>
    <property type="match status" value="3"/>
</dbReference>
<evidence type="ECO:0000256" key="1">
    <source>
        <dbReference type="ARBA" id="ARBA00004370"/>
    </source>
</evidence>
<keyword evidence="6 9" id="KW-1015">Disulfide bond</keyword>
<proteinExistence type="inferred from homology"/>
<accession>A0A8B8CGD3</accession>
<dbReference type="SUPFAM" id="SSF51445">
    <property type="entry name" value="(Trans)glycosidases"/>
    <property type="match status" value="3"/>
</dbReference>
<dbReference type="Gene3D" id="2.60.40.1180">
    <property type="entry name" value="Golgi alpha-mannosidase II"/>
    <property type="match status" value="6"/>
</dbReference>
<dbReference type="SUPFAM" id="SSF74650">
    <property type="entry name" value="Galactose mutarotase-like"/>
    <property type="match status" value="3"/>
</dbReference>
<dbReference type="InterPro" id="IPR030459">
    <property type="entry name" value="Glyco_hydro_31_CS"/>
</dbReference>
<keyword evidence="5 10" id="KW-0472">Membrane</keyword>
<keyword evidence="7" id="KW-0325">Glycoprotein</keyword>
<evidence type="ECO:0000313" key="12">
    <source>
        <dbReference type="Proteomes" id="UP000694844"/>
    </source>
</evidence>
<dbReference type="Gene3D" id="4.10.110.10">
    <property type="entry name" value="Spasmolytic Protein, domain 1"/>
    <property type="match status" value="3"/>
</dbReference>
<dbReference type="Proteomes" id="UP000694844">
    <property type="component" value="Chromosome 2"/>
</dbReference>
<dbReference type="RefSeq" id="XP_022314765.1">
    <property type="nucleotide sequence ID" value="XM_022459057.1"/>
</dbReference>
<dbReference type="FunFam" id="2.60.40.1760:FF:000001">
    <property type="entry name" value="Maltase-glucoamylase, intestinal"/>
    <property type="match status" value="1"/>
</dbReference>
<dbReference type="GO" id="GO:0005975">
    <property type="term" value="P:carbohydrate metabolic process"/>
    <property type="evidence" value="ECO:0007669"/>
    <property type="project" value="InterPro"/>
</dbReference>
<keyword evidence="10" id="KW-0812">Transmembrane</keyword>
<dbReference type="PANTHER" id="PTHR22762">
    <property type="entry name" value="ALPHA-GLUCOSIDASE"/>
    <property type="match status" value="1"/>
</dbReference>
<evidence type="ECO:0000259" key="11">
    <source>
        <dbReference type="PROSITE" id="PS51448"/>
    </source>
</evidence>
<gene>
    <name evidence="13" type="primary">LOC111119178</name>
</gene>
<evidence type="ECO:0000256" key="4">
    <source>
        <dbReference type="ARBA" id="ARBA00022801"/>
    </source>
</evidence>